<accession>A0A8H6YZW9</accession>
<dbReference type="AlphaFoldDB" id="A0A8H6YZW9"/>
<evidence type="ECO:0000259" key="2">
    <source>
        <dbReference type="Pfam" id="PF22664"/>
    </source>
</evidence>
<dbReference type="PANTHER" id="PTHR31896:SF64">
    <property type="entry name" value="TRICHOTHECENE 3-O-ACETYLTRANSFERASE"/>
    <property type="match status" value="1"/>
</dbReference>
<evidence type="ECO:0000313" key="4">
    <source>
        <dbReference type="Proteomes" id="UP000623467"/>
    </source>
</evidence>
<proteinExistence type="predicted"/>
<protein>
    <submittedName>
        <fullName evidence="3">Trichothecene 3-o-acetyltransferase</fullName>
    </submittedName>
</protein>
<keyword evidence="1 3" id="KW-0808">Transferase</keyword>
<reference evidence="3" key="1">
    <citation type="submission" date="2020-05" db="EMBL/GenBank/DDBJ databases">
        <title>Mycena genomes resolve the evolution of fungal bioluminescence.</title>
        <authorList>
            <person name="Tsai I.J."/>
        </authorList>
    </citation>
    <scope>NUCLEOTIDE SEQUENCE</scope>
    <source>
        <strain evidence="3">160909Yilan</strain>
    </source>
</reference>
<dbReference type="PANTHER" id="PTHR31896">
    <property type="entry name" value="FAMILY REGULATORY PROTEIN, PUTATIVE (AFU_ORTHOLOGUE AFUA_3G14730)-RELATED"/>
    <property type="match status" value="1"/>
</dbReference>
<dbReference type="Pfam" id="PF22664">
    <property type="entry name" value="TRI-like_N"/>
    <property type="match status" value="1"/>
</dbReference>
<dbReference type="InterPro" id="IPR051283">
    <property type="entry name" value="Sec_Metabolite_Acyltrans"/>
</dbReference>
<comment type="caution">
    <text evidence="3">The sequence shown here is derived from an EMBL/GenBank/DDBJ whole genome shotgun (WGS) entry which is preliminary data.</text>
</comment>
<dbReference type="GO" id="GO:0016740">
    <property type="term" value="F:transferase activity"/>
    <property type="evidence" value="ECO:0007669"/>
    <property type="project" value="UniProtKB-KW"/>
</dbReference>
<dbReference type="Gene3D" id="3.30.559.10">
    <property type="entry name" value="Chloramphenicol acetyltransferase-like domain"/>
    <property type="match status" value="2"/>
</dbReference>
<feature type="domain" description="Trichothecene 3-O-acetyltransferase-like N-terminal" evidence="2">
    <location>
        <begin position="34"/>
        <end position="179"/>
    </location>
</feature>
<dbReference type="EMBL" id="JACAZH010000006">
    <property type="protein sequence ID" value="KAF7366830.1"/>
    <property type="molecule type" value="Genomic_DNA"/>
</dbReference>
<dbReference type="InterPro" id="IPR054710">
    <property type="entry name" value="Tri101-like_N"/>
</dbReference>
<dbReference type="OrthoDB" id="671439at2759"/>
<evidence type="ECO:0000313" key="3">
    <source>
        <dbReference type="EMBL" id="KAF7366830.1"/>
    </source>
</evidence>
<name>A0A8H6YZW9_9AGAR</name>
<evidence type="ECO:0000256" key="1">
    <source>
        <dbReference type="ARBA" id="ARBA00022679"/>
    </source>
</evidence>
<dbReference type="InterPro" id="IPR023213">
    <property type="entry name" value="CAT-like_dom_sf"/>
</dbReference>
<dbReference type="Proteomes" id="UP000623467">
    <property type="component" value="Unassembled WGS sequence"/>
</dbReference>
<gene>
    <name evidence="3" type="ORF">MSAN_00941300</name>
</gene>
<sequence>MTSNRGQKKANGDEIFQVSDTGLQNNSAWIWLVDIFELPDTADREQVTANLVKGLEHALGDHPELMGTMHCDNEAKRKLIKLPEGGSAALHIKDAAAAEDQIPSFAWYDKHDYPVHRLEVAHLIPPETAAQPMPVATDLDTPGPVVAAFQVTFIKGGVIISIAVSHQVSDGLGSDAFMATWAAYSKGATTGEAPSLDTDIPPHDLFTAATKPTPDEWEALRGKYPTWKHNTAPPPPPSADFVLPAVKTRVFHFPRSKLAALKAECSVGLPAGEFISTYDSVAALWWRAMLRAKQPLLKYSTGQPNSTISLFN</sequence>
<keyword evidence="4" id="KW-1185">Reference proteome</keyword>
<organism evidence="3 4">
    <name type="scientific">Mycena sanguinolenta</name>
    <dbReference type="NCBI Taxonomy" id="230812"/>
    <lineage>
        <taxon>Eukaryota</taxon>
        <taxon>Fungi</taxon>
        <taxon>Dikarya</taxon>
        <taxon>Basidiomycota</taxon>
        <taxon>Agaricomycotina</taxon>
        <taxon>Agaricomycetes</taxon>
        <taxon>Agaricomycetidae</taxon>
        <taxon>Agaricales</taxon>
        <taxon>Marasmiineae</taxon>
        <taxon>Mycenaceae</taxon>
        <taxon>Mycena</taxon>
    </lineage>
</organism>